<gene>
    <name evidence="2" type="ORF">KV110_20210</name>
</gene>
<accession>A0ABX8RZS7</accession>
<organism evidence="2 3">
    <name type="scientific">Nocardia iowensis</name>
    <dbReference type="NCBI Taxonomy" id="204891"/>
    <lineage>
        <taxon>Bacteria</taxon>
        <taxon>Bacillati</taxon>
        <taxon>Actinomycetota</taxon>
        <taxon>Actinomycetes</taxon>
        <taxon>Mycobacteriales</taxon>
        <taxon>Nocardiaceae</taxon>
        <taxon>Nocardia</taxon>
    </lineage>
</organism>
<keyword evidence="1" id="KW-0472">Membrane</keyword>
<evidence type="ECO:0000313" key="2">
    <source>
        <dbReference type="EMBL" id="QXN95153.1"/>
    </source>
</evidence>
<evidence type="ECO:0000256" key="1">
    <source>
        <dbReference type="SAM" id="Phobius"/>
    </source>
</evidence>
<dbReference type="Proteomes" id="UP000694257">
    <property type="component" value="Chromosome"/>
</dbReference>
<evidence type="ECO:0000313" key="3">
    <source>
        <dbReference type="Proteomes" id="UP000694257"/>
    </source>
</evidence>
<dbReference type="RefSeq" id="WP_218477943.1">
    <property type="nucleotide sequence ID" value="NZ_BAABJN010000008.1"/>
</dbReference>
<keyword evidence="1" id="KW-1133">Transmembrane helix</keyword>
<proteinExistence type="predicted"/>
<dbReference type="EMBL" id="CP078145">
    <property type="protein sequence ID" value="QXN95153.1"/>
    <property type="molecule type" value="Genomic_DNA"/>
</dbReference>
<evidence type="ECO:0008006" key="4">
    <source>
        <dbReference type="Google" id="ProtNLM"/>
    </source>
</evidence>
<name>A0ABX8RZS7_NOCIO</name>
<feature type="transmembrane region" description="Helical" evidence="1">
    <location>
        <begin position="21"/>
        <end position="40"/>
    </location>
</feature>
<keyword evidence="3" id="KW-1185">Reference proteome</keyword>
<protein>
    <recommendedName>
        <fullName evidence="4">DUF5642 domain-containing protein</fullName>
    </recommendedName>
</protein>
<sequence>MPPRPLGRWKQSGPGPRRLGTLAAAICLSVLLVLGVLQIFGSDRRAEAVPDLQGYHHVDNLCAITDTAPYTRAGFALAPNGPTGPKYPLHQTLLHPAIDSMTCTIRLAAPATAERSDDTTLTVSAAVHKRTDPGPEFTARFETWTQSPLNEDDGVATVDGLGDEAYVVRMDSKHAPRRGVTLAVRDGWTTYEISWLHPPSVTTTTDLTVPEVIELLKRTAVTTLALLRA</sequence>
<keyword evidence="1" id="KW-0812">Transmembrane</keyword>
<reference evidence="2 3" key="1">
    <citation type="submission" date="2021-07" db="EMBL/GenBank/DDBJ databases">
        <title>Whole Genome Sequence of Nocardia Iowensis.</title>
        <authorList>
            <person name="Lamm A."/>
            <person name="Collins-Fairclough A.M."/>
            <person name="Bunk B."/>
            <person name="Sproer C."/>
        </authorList>
    </citation>
    <scope>NUCLEOTIDE SEQUENCE [LARGE SCALE GENOMIC DNA]</scope>
    <source>
        <strain evidence="2 3">NRRL 5646</strain>
    </source>
</reference>